<comment type="caution">
    <text evidence="2">The sequence shown here is derived from an EMBL/GenBank/DDBJ whole genome shotgun (WGS) entry which is preliminary data.</text>
</comment>
<evidence type="ECO:0000256" key="1">
    <source>
        <dbReference type="SAM" id="MobiDB-lite"/>
    </source>
</evidence>
<reference evidence="2 3" key="1">
    <citation type="journal article" date="2021" name="Plant Biotechnol. J.">
        <title>Multi-omics assisted identification of the key and species-specific regulatory components of drought-tolerant mechanisms in Gossypium stocksii.</title>
        <authorList>
            <person name="Yu D."/>
            <person name="Ke L."/>
            <person name="Zhang D."/>
            <person name="Wu Y."/>
            <person name="Sun Y."/>
            <person name="Mei J."/>
            <person name="Sun J."/>
            <person name="Sun Y."/>
        </authorList>
    </citation>
    <scope>NUCLEOTIDE SEQUENCE [LARGE SCALE GENOMIC DNA]</scope>
    <source>
        <strain evidence="3">cv. E1</strain>
        <tissue evidence="2">Leaf</tissue>
    </source>
</reference>
<accession>A0A9D3VFF6</accession>
<keyword evidence="3" id="KW-1185">Reference proteome</keyword>
<dbReference type="OrthoDB" id="1000924at2759"/>
<dbReference type="AlphaFoldDB" id="A0A9D3VFF6"/>
<feature type="compositionally biased region" description="Basic and acidic residues" evidence="1">
    <location>
        <begin position="8"/>
        <end position="24"/>
    </location>
</feature>
<sequence>MLSTPQFSDKDREGDSHLDSDHNTKKVRFKENVVVDDNSMAVDPDQQPFMSWKDKLLGSHGAGSVSISAATSVGNDSDFELLEEDVNKSIINGIPAIKFSDRIKEILFKEMESTIIVKLLGRNIGYNALQNRILFLWKPLGFAYLTYKDIFINGKSLAPSEALSEKWSN</sequence>
<protein>
    <recommendedName>
        <fullName evidence="4">DUF4283 domain-containing protein</fullName>
    </recommendedName>
</protein>
<evidence type="ECO:0000313" key="2">
    <source>
        <dbReference type="EMBL" id="KAH1081117.1"/>
    </source>
</evidence>
<gene>
    <name evidence="2" type="ORF">J1N35_020878</name>
</gene>
<name>A0A9D3VFF6_9ROSI</name>
<organism evidence="2 3">
    <name type="scientific">Gossypium stocksii</name>
    <dbReference type="NCBI Taxonomy" id="47602"/>
    <lineage>
        <taxon>Eukaryota</taxon>
        <taxon>Viridiplantae</taxon>
        <taxon>Streptophyta</taxon>
        <taxon>Embryophyta</taxon>
        <taxon>Tracheophyta</taxon>
        <taxon>Spermatophyta</taxon>
        <taxon>Magnoliopsida</taxon>
        <taxon>eudicotyledons</taxon>
        <taxon>Gunneridae</taxon>
        <taxon>Pentapetalae</taxon>
        <taxon>rosids</taxon>
        <taxon>malvids</taxon>
        <taxon>Malvales</taxon>
        <taxon>Malvaceae</taxon>
        <taxon>Malvoideae</taxon>
        <taxon>Gossypium</taxon>
    </lineage>
</organism>
<evidence type="ECO:0008006" key="4">
    <source>
        <dbReference type="Google" id="ProtNLM"/>
    </source>
</evidence>
<feature type="region of interest" description="Disordered" evidence="1">
    <location>
        <begin position="1"/>
        <end position="24"/>
    </location>
</feature>
<dbReference type="Proteomes" id="UP000828251">
    <property type="component" value="Unassembled WGS sequence"/>
</dbReference>
<evidence type="ECO:0000313" key="3">
    <source>
        <dbReference type="Proteomes" id="UP000828251"/>
    </source>
</evidence>
<proteinExistence type="predicted"/>
<dbReference type="EMBL" id="JAIQCV010000007">
    <property type="protein sequence ID" value="KAH1081117.1"/>
    <property type="molecule type" value="Genomic_DNA"/>
</dbReference>